<name>A0ABT3AM29_9RHOB</name>
<organism evidence="2 3">
    <name type="scientific">Ruegeria aquimaris</name>
    <dbReference type="NCBI Taxonomy" id="2984333"/>
    <lineage>
        <taxon>Bacteria</taxon>
        <taxon>Pseudomonadati</taxon>
        <taxon>Pseudomonadota</taxon>
        <taxon>Alphaproteobacteria</taxon>
        <taxon>Rhodobacterales</taxon>
        <taxon>Roseobacteraceae</taxon>
        <taxon>Ruegeria</taxon>
    </lineage>
</organism>
<dbReference type="EMBL" id="JAOWLB010000008">
    <property type="protein sequence ID" value="MCV2889171.1"/>
    <property type="molecule type" value="Genomic_DNA"/>
</dbReference>
<dbReference type="InterPro" id="IPR028992">
    <property type="entry name" value="Hedgehog/Intein_dom"/>
</dbReference>
<reference evidence="2 3" key="1">
    <citation type="submission" date="2022-10" db="EMBL/GenBank/DDBJ databases">
        <title>Ruegeria sp. nov., isolated from ocean surface sediments.</title>
        <authorList>
            <person name="He W."/>
            <person name="Xue H.-P."/>
            <person name="Zhang D.-F."/>
        </authorList>
    </citation>
    <scope>NUCLEOTIDE SEQUENCE [LARGE SCALE GENOMIC DNA]</scope>
    <source>
        <strain evidence="2 3">XHP0148</strain>
    </source>
</reference>
<gene>
    <name evidence="2" type="ORF">OE747_12520</name>
</gene>
<sequence>MLSGYQASLFTGQTEVLAAAAHLRDDRYFRRAPCPVVTYVQLMFDRHEIIYAEGVASESFFPGSQGLEALAEPARDELFALFPELRSGSGGFDETARLCLRQYEASVLARTLLQ</sequence>
<protein>
    <submittedName>
        <fullName evidence="2">Hint domain-containing protein</fullName>
    </submittedName>
</protein>
<feature type="domain" description="Hedgehog/Intein (Hint)" evidence="1">
    <location>
        <begin position="2"/>
        <end position="63"/>
    </location>
</feature>
<evidence type="ECO:0000313" key="3">
    <source>
        <dbReference type="Proteomes" id="UP001320899"/>
    </source>
</evidence>
<keyword evidence="3" id="KW-1185">Reference proteome</keyword>
<accession>A0ABT3AM29</accession>
<dbReference type="Pfam" id="PF13403">
    <property type="entry name" value="Hint_2"/>
    <property type="match status" value="1"/>
</dbReference>
<proteinExistence type="predicted"/>
<evidence type="ECO:0000313" key="2">
    <source>
        <dbReference type="EMBL" id="MCV2889171.1"/>
    </source>
</evidence>
<dbReference type="Proteomes" id="UP001320899">
    <property type="component" value="Unassembled WGS sequence"/>
</dbReference>
<comment type="caution">
    <text evidence="2">The sequence shown here is derived from an EMBL/GenBank/DDBJ whole genome shotgun (WGS) entry which is preliminary data.</text>
</comment>
<evidence type="ECO:0000259" key="1">
    <source>
        <dbReference type="Pfam" id="PF13403"/>
    </source>
</evidence>